<dbReference type="RefSeq" id="YP_009836245.1">
    <property type="nucleotide sequence ID" value="NC_048687.1"/>
</dbReference>
<name>A0A2I6PIB9_9CAUD</name>
<evidence type="ECO:0000313" key="1">
    <source>
        <dbReference type="EMBL" id="AUM59782.1"/>
    </source>
</evidence>
<keyword evidence="2" id="KW-1185">Reference proteome</keyword>
<sequence>MNAQELYERLKEAANYFGVGFHGFALIDARIEEGELVLRCNGQSIRFPIGGE</sequence>
<evidence type="ECO:0000313" key="2">
    <source>
        <dbReference type="Proteomes" id="UP000240618"/>
    </source>
</evidence>
<accession>A0A2I6PIB9</accession>
<dbReference type="EMBL" id="MG596800">
    <property type="protein sequence ID" value="AUM59782.1"/>
    <property type="molecule type" value="Genomic_DNA"/>
</dbReference>
<dbReference type="KEGG" id="vg:55606484"/>
<dbReference type="Proteomes" id="UP000240618">
    <property type="component" value="Segment"/>
</dbReference>
<reference evidence="1 2" key="1">
    <citation type="journal article" date="2018" name="Arch. Virol.">
        <title>Genome sequence of the novel virulent bacteriophage PMBT14 with lytic activity against Pseudomonas fluorescens DSM 50090(R).</title>
        <authorList>
            <person name="Koberg S."/>
            <person name="Gieschler S."/>
            <person name="Brinks E."/>
            <person name="Wenning M."/>
            <person name="Neve H."/>
            <person name="Franz C.M."/>
        </authorList>
    </citation>
    <scope>NUCLEOTIDE SEQUENCE [LARGE SCALE GENOMIC DNA]</scope>
</reference>
<dbReference type="GeneID" id="55606484"/>
<organism evidence="1 2">
    <name type="scientific">Pseudomonas phage PMBT14</name>
    <dbReference type="NCBI Taxonomy" id="2059855"/>
    <lineage>
        <taxon>Viruses</taxon>
        <taxon>Duplodnaviria</taxon>
        <taxon>Heunggongvirae</taxon>
        <taxon>Uroviricota</taxon>
        <taxon>Caudoviricetes</taxon>
        <taxon>Knuthellervirus</taxon>
        <taxon>Knuthellervirus PMBT14</taxon>
    </lineage>
</organism>
<proteinExistence type="predicted"/>
<protein>
    <submittedName>
        <fullName evidence="1">Uncharacterized protein</fullName>
    </submittedName>
</protein>